<proteinExistence type="predicted"/>
<evidence type="ECO:0000313" key="2">
    <source>
        <dbReference type="Proteomes" id="UP000004896"/>
    </source>
</evidence>
<dbReference type="AlphaFoldDB" id="E3CQE5"/>
<dbReference type="eggNOG" id="COG5340">
    <property type="taxonomic scope" value="Bacteria"/>
</dbReference>
<dbReference type="Pfam" id="PF19570">
    <property type="entry name" value="DUF6088"/>
    <property type="match status" value="1"/>
</dbReference>
<dbReference type="Proteomes" id="UP000004896">
    <property type="component" value="Unassembled WGS sequence"/>
</dbReference>
<dbReference type="OrthoDB" id="9798200at2"/>
<sequence length="200" mass="22610">MSNYKDKIQTSIENLADGSVFISSDFLDIADYETVRKSLNRLVNEGVIHRIVNGVYYRPRYIELIGEYEAPSINEVATAIARKYNWTIAPSGNTALNLLGLSTQVPSQWTYISDGRYVNFTIGNTTLVFKRTTNSSISRMSQLTAMIIQAIKAMGKNNISEEQIRYLKGKLSHEEKEKILEEGKTTAAWIYQILKKIGES</sequence>
<evidence type="ECO:0008006" key="3">
    <source>
        <dbReference type="Google" id="ProtNLM"/>
    </source>
</evidence>
<comment type="caution">
    <text evidence="1">The sequence shown here is derived from an EMBL/GenBank/DDBJ whole genome shotgun (WGS) entry which is preliminary data.</text>
</comment>
<gene>
    <name evidence="1" type="ORF">HMPREF9192_1401</name>
</gene>
<name>E3CQE5_STRVE</name>
<evidence type="ECO:0000313" key="1">
    <source>
        <dbReference type="EMBL" id="EFQ59654.1"/>
    </source>
</evidence>
<protein>
    <recommendedName>
        <fullName evidence="3">Abortive infection protein AbiGI</fullName>
    </recommendedName>
</protein>
<accession>E3CQE5</accession>
<organism evidence="1 2">
    <name type="scientific">Streptococcus vestibularis F0396</name>
    <dbReference type="NCBI Taxonomy" id="904306"/>
    <lineage>
        <taxon>Bacteria</taxon>
        <taxon>Bacillati</taxon>
        <taxon>Bacillota</taxon>
        <taxon>Bacilli</taxon>
        <taxon>Lactobacillales</taxon>
        <taxon>Streptococcaceae</taxon>
        <taxon>Streptococcus</taxon>
    </lineage>
</organism>
<reference evidence="1 2" key="1">
    <citation type="submission" date="2010-10" db="EMBL/GenBank/DDBJ databases">
        <authorList>
            <person name="Durkin A.S."/>
            <person name="Madupu R."/>
            <person name="Torralba M."/>
            <person name="Gillis M."/>
            <person name="Methe B."/>
            <person name="Sutton G."/>
            <person name="Nelson K.E."/>
        </authorList>
    </citation>
    <scope>NUCLEOTIDE SEQUENCE [LARGE SCALE GENOMIC DNA]</scope>
    <source>
        <strain evidence="1 2">F0396</strain>
    </source>
</reference>
<dbReference type="EMBL" id="AEKO01000007">
    <property type="protein sequence ID" value="EFQ59654.1"/>
    <property type="molecule type" value="Genomic_DNA"/>
</dbReference>
<dbReference type="InterPro" id="IPR045738">
    <property type="entry name" value="DUF6088"/>
</dbReference>